<evidence type="ECO:0000313" key="8">
    <source>
        <dbReference type="EMBL" id="KAL0858642.1"/>
    </source>
</evidence>
<keyword evidence="9" id="KW-1185">Reference proteome</keyword>
<dbReference type="InterPro" id="IPR034264">
    <property type="entry name" value="RBM48_RRM"/>
</dbReference>
<dbReference type="InterPro" id="IPR012677">
    <property type="entry name" value="Nucleotide-bd_a/b_plait_sf"/>
</dbReference>
<comment type="caution">
    <text evidence="8">The sequence shown here is derived from an EMBL/GenBank/DDBJ whole genome shotgun (WGS) entry which is preliminary data.</text>
</comment>
<evidence type="ECO:0000256" key="5">
    <source>
        <dbReference type="ARBA" id="ARBA00022884"/>
    </source>
</evidence>
<dbReference type="CDD" id="cd12442">
    <property type="entry name" value="RRM_RBM48"/>
    <property type="match status" value="1"/>
</dbReference>
<comment type="similarity">
    <text evidence="1">Belongs to the RBM48 family.</text>
</comment>
<accession>A0ABR3H1K1</accession>
<dbReference type="Proteomes" id="UP001549920">
    <property type="component" value="Unassembled WGS sequence"/>
</dbReference>
<dbReference type="InterPro" id="IPR039599">
    <property type="entry name" value="RBM48"/>
</dbReference>
<protein>
    <recommendedName>
        <fullName evidence="2">RNA-binding protein 48</fullName>
    </recommendedName>
</protein>
<keyword evidence="4" id="KW-0747">Spliceosome</keyword>
<evidence type="ECO:0000256" key="1">
    <source>
        <dbReference type="ARBA" id="ARBA00006938"/>
    </source>
</evidence>
<dbReference type="PANTHER" id="PTHR20957:SF0">
    <property type="entry name" value="RNA-BINDING PROTEIN 48"/>
    <property type="match status" value="1"/>
</dbReference>
<organism evidence="8 9">
    <name type="scientific">Loxostege sticticalis</name>
    <name type="common">Beet webworm moth</name>
    <dbReference type="NCBI Taxonomy" id="481309"/>
    <lineage>
        <taxon>Eukaryota</taxon>
        <taxon>Metazoa</taxon>
        <taxon>Ecdysozoa</taxon>
        <taxon>Arthropoda</taxon>
        <taxon>Hexapoda</taxon>
        <taxon>Insecta</taxon>
        <taxon>Pterygota</taxon>
        <taxon>Neoptera</taxon>
        <taxon>Endopterygota</taxon>
        <taxon>Lepidoptera</taxon>
        <taxon>Glossata</taxon>
        <taxon>Ditrysia</taxon>
        <taxon>Pyraloidea</taxon>
        <taxon>Crambidae</taxon>
        <taxon>Pyraustinae</taxon>
        <taxon>Loxostege</taxon>
    </lineage>
</organism>
<comment type="function">
    <text evidence="7">As a component of the minor spliceosome, involved in the splicing of U12-type introns in pre-mRNAs.</text>
</comment>
<evidence type="ECO:0000256" key="7">
    <source>
        <dbReference type="ARBA" id="ARBA00035004"/>
    </source>
</evidence>
<evidence type="ECO:0000256" key="4">
    <source>
        <dbReference type="ARBA" id="ARBA00022728"/>
    </source>
</evidence>
<reference evidence="8 9" key="1">
    <citation type="submission" date="2024-06" db="EMBL/GenBank/DDBJ databases">
        <title>A chromosome-level genome assembly of beet webworm, Loxostege sticticalis.</title>
        <authorList>
            <person name="Zhang Y."/>
        </authorList>
    </citation>
    <scope>NUCLEOTIDE SEQUENCE [LARGE SCALE GENOMIC DNA]</scope>
    <source>
        <strain evidence="8">AQ026</strain>
        <tissue evidence="8">Whole body</tissue>
    </source>
</reference>
<keyword evidence="3" id="KW-0507">mRNA processing</keyword>
<dbReference type="PANTHER" id="PTHR20957">
    <property type="entry name" value="RNA-BINDING PROTEIN 48"/>
    <property type="match status" value="1"/>
</dbReference>
<keyword evidence="6" id="KW-0508">mRNA splicing</keyword>
<evidence type="ECO:0000256" key="3">
    <source>
        <dbReference type="ARBA" id="ARBA00022664"/>
    </source>
</evidence>
<name>A0ABR3H1K1_LOXSC</name>
<dbReference type="EMBL" id="JBEUOH010000030">
    <property type="protein sequence ID" value="KAL0858642.1"/>
    <property type="molecule type" value="Genomic_DNA"/>
</dbReference>
<proteinExistence type="inferred from homology"/>
<dbReference type="SUPFAM" id="SSF54928">
    <property type="entry name" value="RNA-binding domain, RBD"/>
    <property type="match status" value="1"/>
</dbReference>
<gene>
    <name evidence="8" type="ORF">ABMA27_012470</name>
</gene>
<evidence type="ECO:0000256" key="6">
    <source>
        <dbReference type="ARBA" id="ARBA00023187"/>
    </source>
</evidence>
<dbReference type="InterPro" id="IPR035979">
    <property type="entry name" value="RBD_domain_sf"/>
</dbReference>
<sequence>MELENKEGEVLLPHHEQQSLCTTRLPYRQGRKLTAVKVYTVNNESNHLLVFGVPSLNLRQEAKALFSKFGKLLQFNISKEHAAEVFTETYHAMFEKIQSARMAKRMLDMKNFYGGSLHVCYAPEFEDVNETRRKLLQRQKDVIFRLRNLQNDTKKVPDVVEKVEENPVIIETKKINMGDDNVINLENNTVKKRKYREPIVYEKRFKPCFDTKNSKKTVKLNMDSDNNKQHSMLTNNDFRPSNKCIEIIDCTSTNLETVTNINEPSEDDRIEKLQTETSLNDQLNYNNFGNEVVRKIAVKSVNKIKFSLNKR</sequence>
<evidence type="ECO:0000313" key="9">
    <source>
        <dbReference type="Proteomes" id="UP001549920"/>
    </source>
</evidence>
<keyword evidence="5" id="KW-0694">RNA-binding</keyword>
<dbReference type="Gene3D" id="3.30.70.330">
    <property type="match status" value="1"/>
</dbReference>
<evidence type="ECO:0000256" key="2">
    <source>
        <dbReference type="ARBA" id="ARBA00015189"/>
    </source>
</evidence>